<dbReference type="InterPro" id="IPR011990">
    <property type="entry name" value="TPR-like_helical_dom_sf"/>
</dbReference>
<dbReference type="InterPro" id="IPR040239">
    <property type="entry name" value="HcpB-like"/>
</dbReference>
<comment type="similarity">
    <text evidence="1">Belongs to the hcp beta-lactamase family.</text>
</comment>
<dbReference type="STRING" id="41427.A0A182IVX6"/>
<dbReference type="InterPro" id="IPR006597">
    <property type="entry name" value="Sel1-like"/>
</dbReference>
<evidence type="ECO:0000256" key="2">
    <source>
        <dbReference type="ARBA" id="ARBA00022737"/>
    </source>
</evidence>
<dbReference type="Pfam" id="PF08238">
    <property type="entry name" value="Sel1"/>
    <property type="match status" value="5"/>
</dbReference>
<evidence type="ECO:0000313" key="3">
    <source>
        <dbReference type="EnsemblMetazoa" id="AATE006510-PA.1"/>
    </source>
</evidence>
<protein>
    <submittedName>
        <fullName evidence="3">Uncharacterized protein</fullName>
    </submittedName>
</protein>
<accession>A0A182IVX6</accession>
<dbReference type="PANTHER" id="PTHR13891">
    <property type="entry name" value="CYTOCHROME C OXIDASE ASSEMBLY FACTOR 7"/>
    <property type="match status" value="1"/>
</dbReference>
<dbReference type="VEuPathDB" id="VectorBase:AATE006510"/>
<reference evidence="3" key="1">
    <citation type="submission" date="2022-08" db="UniProtKB">
        <authorList>
            <consortium name="EnsemblMetazoa"/>
        </authorList>
    </citation>
    <scope>IDENTIFICATION</scope>
    <source>
        <strain evidence="3">EBRO</strain>
    </source>
</reference>
<evidence type="ECO:0000256" key="1">
    <source>
        <dbReference type="ARBA" id="ARBA00008486"/>
    </source>
</evidence>
<dbReference type="PANTHER" id="PTHR13891:SF1">
    <property type="entry name" value="CYTOCHROME C OXIDASE ASSEMBLY FACTOR 7"/>
    <property type="match status" value="1"/>
</dbReference>
<dbReference type="SUPFAM" id="SSF81901">
    <property type="entry name" value="HCP-like"/>
    <property type="match status" value="1"/>
</dbReference>
<dbReference type="SMART" id="SM00671">
    <property type="entry name" value="SEL1"/>
    <property type="match status" value="4"/>
</dbReference>
<dbReference type="AlphaFoldDB" id="A0A182IVX6"/>
<organism evidence="3">
    <name type="scientific">Anopheles atroparvus</name>
    <name type="common">European mosquito</name>
    <dbReference type="NCBI Taxonomy" id="41427"/>
    <lineage>
        <taxon>Eukaryota</taxon>
        <taxon>Metazoa</taxon>
        <taxon>Ecdysozoa</taxon>
        <taxon>Arthropoda</taxon>
        <taxon>Hexapoda</taxon>
        <taxon>Insecta</taxon>
        <taxon>Pterygota</taxon>
        <taxon>Neoptera</taxon>
        <taxon>Endopterygota</taxon>
        <taxon>Diptera</taxon>
        <taxon>Nematocera</taxon>
        <taxon>Culicoidea</taxon>
        <taxon>Culicidae</taxon>
        <taxon>Anophelinae</taxon>
        <taxon>Anopheles</taxon>
    </lineage>
</organism>
<dbReference type="Gene3D" id="1.25.40.10">
    <property type="entry name" value="Tetratricopeptide repeat domain"/>
    <property type="match status" value="1"/>
</dbReference>
<name>A0A182IVX6_ANOAO</name>
<sequence>LPDFVSSKEFNSGREFFNTSPLRTCRTYDIAGMSSFDLKNESEVKEYIDKLGVEYRFGCYSEKKPEVCHLLGDYLEGIRKDFEKAAKVYRSNCDDYNYGKSCLKYGNYSFLGKGRASDKGDPAKAYSYYEKGCTLNDPDACLHSGLLLVSKLMPKEITRDVPKGFELLKKSCDMNNSGACFYLSGMYISGVLKDEYQQAKKGAHGEQAPAGEKPPAEPRPPGAYVVERNMEKAFDFAYKACELRNMYACANLSQMYAKGDGTTRDEKKAEKYKKMAMEMQDEVKKQQQLTFQQGLNPT</sequence>
<proteinExistence type="inferred from homology"/>
<keyword evidence="2" id="KW-0677">Repeat</keyword>
<dbReference type="EnsemblMetazoa" id="AATE006510-RA">
    <property type="protein sequence ID" value="AATE006510-PA.1"/>
    <property type="gene ID" value="AATE006510"/>
</dbReference>
<dbReference type="GO" id="GO:0005758">
    <property type="term" value="C:mitochondrial intermembrane space"/>
    <property type="evidence" value="ECO:0007669"/>
    <property type="project" value="TreeGrafter"/>
</dbReference>